<keyword evidence="1" id="KW-0732">Signal</keyword>
<dbReference type="EMBL" id="CAJOBP010001943">
    <property type="protein sequence ID" value="CAF4323369.1"/>
    <property type="molecule type" value="Genomic_DNA"/>
</dbReference>
<evidence type="ECO:0008006" key="5">
    <source>
        <dbReference type="Google" id="ProtNLM"/>
    </source>
</evidence>
<protein>
    <recommendedName>
        <fullName evidence="5">Polymorphic outer membrane protein</fullName>
    </recommendedName>
</protein>
<evidence type="ECO:0000313" key="3">
    <source>
        <dbReference type="EMBL" id="CAF4323369.1"/>
    </source>
</evidence>
<evidence type="ECO:0000313" key="2">
    <source>
        <dbReference type="EMBL" id="CAF3297263.1"/>
    </source>
</evidence>
<organism evidence="3 4">
    <name type="scientific">Rotaria socialis</name>
    <dbReference type="NCBI Taxonomy" id="392032"/>
    <lineage>
        <taxon>Eukaryota</taxon>
        <taxon>Metazoa</taxon>
        <taxon>Spiralia</taxon>
        <taxon>Gnathifera</taxon>
        <taxon>Rotifera</taxon>
        <taxon>Eurotatoria</taxon>
        <taxon>Bdelloidea</taxon>
        <taxon>Philodinida</taxon>
        <taxon>Philodinidae</taxon>
        <taxon>Rotaria</taxon>
    </lineage>
</organism>
<name>A0A820J960_9BILA</name>
<sequence>MTRPPVVTSTIIWLFIATRIVLSWPLPRNVCNSPFGLRDITKATTIVGTGTPSSCNQNILANALLKGGIIRFNCGGEPVIIALNSELQISKDQDTIIDGAGMVTLDGLKMTRIMKFDRGDFRYATPTLTVQRLRFINGRCQDSDGGCAILQKNGGTTIVISSSFENNIGPTVGQDVAGGAIWTLGGGDTTVVGSVFRDNKCSNGGGLGILGSGLYIYNSHFQNNQATGNGGNPGNGGNGGAISFDGRGRNNTICGTRFTKNQANKYGGAFFRVSYNGDEQNNFDTNQANKYGGAFFRVSYNGDEQNNFDTVLVDSNFITKGENGLAGGLYIQGGSASIQNTIIANNSADGAGGLFLADEKAITLSGVNFFANQAHKGLGAAIFCSNPVSGSFSGLTVANNNAGAFGAAFGFCSTSVTLSNSIIANNTVGNPWPPNACNSMMNDGTGVIQSPINKQSPATGSDAPCTNGSVTMANNISIAVDNTSWNIQVIGAKAVNKGLTIVPGL</sequence>
<dbReference type="PANTHER" id="PTHR11319">
    <property type="entry name" value="G PROTEIN-COUPLED RECEPTOR-RELATED"/>
    <property type="match status" value="1"/>
</dbReference>
<dbReference type="Proteomes" id="UP000663873">
    <property type="component" value="Unassembled WGS sequence"/>
</dbReference>
<dbReference type="OrthoDB" id="10019569at2759"/>
<evidence type="ECO:0000256" key="1">
    <source>
        <dbReference type="SAM" id="SignalP"/>
    </source>
</evidence>
<dbReference type="InterPro" id="IPR011050">
    <property type="entry name" value="Pectin_lyase_fold/virulence"/>
</dbReference>
<feature type="signal peptide" evidence="1">
    <location>
        <begin position="1"/>
        <end position="23"/>
    </location>
</feature>
<dbReference type="SUPFAM" id="SSF51126">
    <property type="entry name" value="Pectin lyase-like"/>
    <property type="match status" value="1"/>
</dbReference>
<comment type="caution">
    <text evidence="3">The sequence shown here is derived from an EMBL/GenBank/DDBJ whole genome shotgun (WGS) entry which is preliminary data.</text>
</comment>
<dbReference type="Proteomes" id="UP000663825">
    <property type="component" value="Unassembled WGS sequence"/>
</dbReference>
<dbReference type="EMBL" id="CAJNXB010003104">
    <property type="protein sequence ID" value="CAF3297263.1"/>
    <property type="molecule type" value="Genomic_DNA"/>
</dbReference>
<proteinExistence type="predicted"/>
<dbReference type="AlphaFoldDB" id="A0A820J960"/>
<dbReference type="PANTHER" id="PTHR11319:SF35">
    <property type="entry name" value="OUTER MEMBRANE PROTEIN PMPC-RELATED"/>
    <property type="match status" value="1"/>
</dbReference>
<feature type="chain" id="PRO_5036236927" description="Polymorphic outer membrane protein" evidence="1">
    <location>
        <begin position="24"/>
        <end position="505"/>
    </location>
</feature>
<reference evidence="3" key="1">
    <citation type="submission" date="2021-02" db="EMBL/GenBank/DDBJ databases">
        <authorList>
            <person name="Nowell W R."/>
        </authorList>
    </citation>
    <scope>NUCLEOTIDE SEQUENCE</scope>
</reference>
<accession>A0A820J960</accession>
<keyword evidence="4" id="KW-1185">Reference proteome</keyword>
<evidence type="ECO:0000313" key="4">
    <source>
        <dbReference type="Proteomes" id="UP000663873"/>
    </source>
</evidence>
<gene>
    <name evidence="2" type="ORF">TIS948_LOCUS18032</name>
    <name evidence="3" type="ORF">UJA718_LOCUS14020</name>
</gene>